<protein>
    <recommendedName>
        <fullName evidence="3">Dipeptidylpeptidase IV N-terminal domain-containing protein</fullName>
    </recommendedName>
</protein>
<proteinExistence type="predicted"/>
<dbReference type="EMBL" id="MGGE01000018">
    <property type="protein sequence ID" value="OGM21380.1"/>
    <property type="molecule type" value="Genomic_DNA"/>
</dbReference>
<accession>A0A1F7Y2I4</accession>
<dbReference type="Proteomes" id="UP000178419">
    <property type="component" value="Unassembled WGS sequence"/>
</dbReference>
<organism evidence="1 2">
    <name type="scientific">Candidatus Woesebacteria bacterium RIFCSPHIGHO2_01_FULL_38_9</name>
    <dbReference type="NCBI Taxonomy" id="1802492"/>
    <lineage>
        <taxon>Bacteria</taxon>
        <taxon>Candidatus Woeseibacteriota</taxon>
    </lineage>
</organism>
<sequence length="209" mass="23695">MEKRRNRYLITAFVFAALLTVSYAKFASFKVKNEVTPVTPHFSLEAKSDPGKETTIDFSSPDGTHTLTMKNGKEVGGVVTQTFFVSSEKDKTPINIFERDSDPDKLVAVPDNSFSPDHKYIFMIYEEDGKNRYIVFRTDGKDINKSGKTVEIESLFSEKFPDFVITDVTGWGSYSLIVVNSDTKEGKTGPSWWFDLSNFSFIRLSSRFN</sequence>
<dbReference type="AlphaFoldDB" id="A0A1F7Y2I4"/>
<evidence type="ECO:0000313" key="1">
    <source>
        <dbReference type="EMBL" id="OGM21380.1"/>
    </source>
</evidence>
<evidence type="ECO:0000313" key="2">
    <source>
        <dbReference type="Proteomes" id="UP000178419"/>
    </source>
</evidence>
<evidence type="ECO:0008006" key="3">
    <source>
        <dbReference type="Google" id="ProtNLM"/>
    </source>
</evidence>
<reference evidence="1 2" key="1">
    <citation type="journal article" date="2016" name="Nat. Commun.">
        <title>Thousands of microbial genomes shed light on interconnected biogeochemical processes in an aquifer system.</title>
        <authorList>
            <person name="Anantharaman K."/>
            <person name="Brown C.T."/>
            <person name="Hug L.A."/>
            <person name="Sharon I."/>
            <person name="Castelle C.J."/>
            <person name="Probst A.J."/>
            <person name="Thomas B.C."/>
            <person name="Singh A."/>
            <person name="Wilkins M.J."/>
            <person name="Karaoz U."/>
            <person name="Brodie E.L."/>
            <person name="Williams K.H."/>
            <person name="Hubbard S.S."/>
            <person name="Banfield J.F."/>
        </authorList>
    </citation>
    <scope>NUCLEOTIDE SEQUENCE [LARGE SCALE GENOMIC DNA]</scope>
</reference>
<comment type="caution">
    <text evidence="1">The sequence shown here is derived from an EMBL/GenBank/DDBJ whole genome shotgun (WGS) entry which is preliminary data.</text>
</comment>
<name>A0A1F7Y2I4_9BACT</name>
<gene>
    <name evidence="1" type="ORF">A2714_02325</name>
</gene>